<dbReference type="Proteomes" id="UP001153737">
    <property type="component" value="Chromosome 4"/>
</dbReference>
<dbReference type="PROSITE" id="PS00893">
    <property type="entry name" value="NUDIX_BOX"/>
    <property type="match status" value="1"/>
</dbReference>
<evidence type="ECO:0000256" key="3">
    <source>
        <dbReference type="ARBA" id="ARBA00022741"/>
    </source>
</evidence>
<organism evidence="7 8">
    <name type="scientific">Phaedon cochleariae</name>
    <name type="common">Mustard beetle</name>
    <dbReference type="NCBI Taxonomy" id="80249"/>
    <lineage>
        <taxon>Eukaryota</taxon>
        <taxon>Metazoa</taxon>
        <taxon>Ecdysozoa</taxon>
        <taxon>Arthropoda</taxon>
        <taxon>Hexapoda</taxon>
        <taxon>Insecta</taxon>
        <taxon>Pterygota</taxon>
        <taxon>Neoptera</taxon>
        <taxon>Endopterygota</taxon>
        <taxon>Coleoptera</taxon>
        <taxon>Polyphaga</taxon>
        <taxon>Cucujiformia</taxon>
        <taxon>Chrysomeloidea</taxon>
        <taxon>Chrysomelidae</taxon>
        <taxon>Chrysomelinae</taxon>
        <taxon>Chrysomelini</taxon>
        <taxon>Phaedon</taxon>
    </lineage>
</organism>
<keyword evidence="8" id="KW-1185">Reference proteome</keyword>
<dbReference type="InterPro" id="IPR020084">
    <property type="entry name" value="NUDIX_hydrolase_CS"/>
</dbReference>
<dbReference type="OrthoDB" id="276276at2759"/>
<accession>A0A9P0DPS7</accession>
<proteinExistence type="inferred from homology"/>
<protein>
    <recommendedName>
        <fullName evidence="2">Bis(5'-nucleosyl)-tetraphosphatase [asymmetrical]</fullName>
    </recommendedName>
    <alternativeName>
        <fullName evidence="5">Diadenosine 5',5'''-P1,P4-tetraphosphate asymmetrical hydrolase</fullName>
    </alternativeName>
</protein>
<dbReference type="GO" id="GO:0006754">
    <property type="term" value="P:ATP biosynthetic process"/>
    <property type="evidence" value="ECO:0007669"/>
    <property type="project" value="TreeGrafter"/>
</dbReference>
<reference evidence="7" key="1">
    <citation type="submission" date="2022-01" db="EMBL/GenBank/DDBJ databases">
        <authorList>
            <person name="King R."/>
        </authorList>
    </citation>
    <scope>NUCLEOTIDE SEQUENCE</scope>
</reference>
<dbReference type="InterPro" id="IPR051325">
    <property type="entry name" value="Nudix_hydrolase_domain"/>
</dbReference>
<dbReference type="CDD" id="cd03428">
    <property type="entry name" value="NUDIX_Ap4A_Nudt2"/>
    <property type="match status" value="1"/>
</dbReference>
<name>A0A9P0DPS7_PHACE</name>
<dbReference type="GO" id="GO:0000166">
    <property type="term" value="F:nucleotide binding"/>
    <property type="evidence" value="ECO:0007669"/>
    <property type="project" value="UniProtKB-KW"/>
</dbReference>
<dbReference type="AlphaFoldDB" id="A0A9P0DPS7"/>
<evidence type="ECO:0000256" key="1">
    <source>
        <dbReference type="ARBA" id="ARBA00005582"/>
    </source>
</evidence>
<dbReference type="InterPro" id="IPR000086">
    <property type="entry name" value="NUDIX_hydrolase_dom"/>
</dbReference>
<evidence type="ECO:0000256" key="5">
    <source>
        <dbReference type="ARBA" id="ARBA00032644"/>
    </source>
</evidence>
<evidence type="ECO:0000259" key="6">
    <source>
        <dbReference type="PROSITE" id="PS51462"/>
    </source>
</evidence>
<keyword evidence="3" id="KW-0547">Nucleotide-binding</keyword>
<dbReference type="GO" id="GO:0004081">
    <property type="term" value="F:bis(5'-nucleosyl)-tetraphosphatase (asymmetrical) activity"/>
    <property type="evidence" value="ECO:0007669"/>
    <property type="project" value="TreeGrafter"/>
</dbReference>
<dbReference type="GO" id="GO:0006167">
    <property type="term" value="P:AMP biosynthetic process"/>
    <property type="evidence" value="ECO:0007669"/>
    <property type="project" value="TreeGrafter"/>
</dbReference>
<feature type="domain" description="Nudix hydrolase" evidence="6">
    <location>
        <begin position="2"/>
        <end position="134"/>
    </location>
</feature>
<dbReference type="SUPFAM" id="SSF55811">
    <property type="entry name" value="Nudix"/>
    <property type="match status" value="1"/>
</dbReference>
<dbReference type="PANTHER" id="PTHR21340">
    <property type="entry name" value="DIADENOSINE 5,5-P1,P4-TETRAPHOSPHATE PYROPHOSPHOHYDROLASE MUTT"/>
    <property type="match status" value="1"/>
</dbReference>
<dbReference type="PANTHER" id="PTHR21340:SF0">
    <property type="entry name" value="BIS(5'-NUCLEOSYL)-TETRAPHOSPHATASE [ASYMMETRICAL]"/>
    <property type="match status" value="1"/>
</dbReference>
<reference evidence="7" key="2">
    <citation type="submission" date="2022-10" db="EMBL/GenBank/DDBJ databases">
        <authorList>
            <consortium name="ENA_rothamsted_submissions"/>
            <consortium name="culmorum"/>
            <person name="King R."/>
        </authorList>
    </citation>
    <scope>NUCLEOTIDE SEQUENCE</scope>
</reference>
<dbReference type="PRINTS" id="PR01405">
    <property type="entry name" value="TETRPHPHTASE"/>
</dbReference>
<dbReference type="Gene3D" id="3.90.79.10">
    <property type="entry name" value="Nucleoside Triphosphate Pyrophosphohydrolase"/>
    <property type="match status" value="1"/>
</dbReference>
<dbReference type="Pfam" id="PF00293">
    <property type="entry name" value="NUDIX"/>
    <property type="match status" value="1"/>
</dbReference>
<keyword evidence="4" id="KW-0378">Hydrolase</keyword>
<dbReference type="InterPro" id="IPR015797">
    <property type="entry name" value="NUDIX_hydrolase-like_dom_sf"/>
</dbReference>
<evidence type="ECO:0000256" key="4">
    <source>
        <dbReference type="ARBA" id="ARBA00022801"/>
    </source>
</evidence>
<dbReference type="PROSITE" id="PS51462">
    <property type="entry name" value="NUDIX"/>
    <property type="match status" value="1"/>
</dbReference>
<comment type="similarity">
    <text evidence="1">Belongs to the Nudix hydrolase family.</text>
</comment>
<evidence type="ECO:0000313" key="8">
    <source>
        <dbReference type="Proteomes" id="UP001153737"/>
    </source>
</evidence>
<dbReference type="EMBL" id="OU896710">
    <property type="protein sequence ID" value="CAH1164246.1"/>
    <property type="molecule type" value="Genomic_DNA"/>
</dbReference>
<evidence type="ECO:0000313" key="7">
    <source>
        <dbReference type="EMBL" id="CAH1164246.1"/>
    </source>
</evidence>
<sequence length="145" mass="16900">MVGKVAAGFVIFRRFSTDIEYLLLQTSYGIHHWTPPKGHVDPGESEMETALRETVEESGLHKEDLKIFEDCKKVLTYQVKGKPKTVYYWLAELVNQNAQVKLSHEHQDFKWLGLEDACKLAEFKEMQETFHHCEQYINRVIKGNT</sequence>
<gene>
    <name evidence="7" type="ORF">PHAECO_LOCUS7836</name>
</gene>
<dbReference type="InterPro" id="IPR003565">
    <property type="entry name" value="Tetra_PHTase"/>
</dbReference>
<evidence type="ECO:0000256" key="2">
    <source>
        <dbReference type="ARBA" id="ARBA00018911"/>
    </source>
</evidence>